<comment type="function">
    <text evidence="2">Hydrolyzes RNA 2',3'-cyclic phosphodiester to an RNA 2'-phosphomonoester.</text>
</comment>
<dbReference type="InterPro" id="IPR004175">
    <property type="entry name" value="RNA_CPDase"/>
</dbReference>
<name>A0A6L5YZ27_9RHOB</name>
<dbReference type="Proteomes" id="UP000474957">
    <property type="component" value="Unassembled WGS sequence"/>
</dbReference>
<sequence>MRSFVAIPLPGHVREALAGVQAEAPLGRAVDEDNLHLTLAFLGEVRPDALAEAARALDDGVRAAPFEMRLRGLDCFGGRNPRVLHAPAQSDPPLLHLHERVRGALRTAGLELPRRRFRPHVTLLRFGHRLQADEQAALARYIAGLAAAVDFRIAVAGFGLYRSTLTPGGPRYTELASFALTEAT</sequence>
<keyword evidence="4" id="KW-1185">Reference proteome</keyword>
<feature type="short sequence motif" description="HXTX 2" evidence="2">
    <location>
        <begin position="120"/>
        <end position="123"/>
    </location>
</feature>
<dbReference type="GO" id="GO:0008664">
    <property type="term" value="F:RNA 2',3'-cyclic 3'-phosphodiesterase activity"/>
    <property type="evidence" value="ECO:0007669"/>
    <property type="project" value="UniProtKB-EC"/>
</dbReference>
<dbReference type="RefSeq" id="WP_154445410.1">
    <property type="nucleotide sequence ID" value="NZ_WIND01000002.1"/>
</dbReference>
<comment type="similarity">
    <text evidence="2">Belongs to the 2H phosphoesterase superfamily. ThpR family.</text>
</comment>
<evidence type="ECO:0000313" key="3">
    <source>
        <dbReference type="EMBL" id="MSU88944.1"/>
    </source>
</evidence>
<dbReference type="AlphaFoldDB" id="A0A6L5YZ27"/>
<feature type="active site" description="Proton donor" evidence="2">
    <location>
        <position position="36"/>
    </location>
</feature>
<accession>A0A6L5YZ27</accession>
<feature type="active site" description="Proton acceptor" evidence="2">
    <location>
        <position position="120"/>
    </location>
</feature>
<dbReference type="PANTHER" id="PTHR35561:SF1">
    <property type="entry name" value="RNA 2',3'-CYCLIC PHOSPHODIESTERASE"/>
    <property type="match status" value="1"/>
</dbReference>
<evidence type="ECO:0000256" key="2">
    <source>
        <dbReference type="HAMAP-Rule" id="MF_01940"/>
    </source>
</evidence>
<comment type="caution">
    <text evidence="3">The sequence shown here is derived from an EMBL/GenBank/DDBJ whole genome shotgun (WGS) entry which is preliminary data.</text>
</comment>
<dbReference type="Gene3D" id="3.90.1140.10">
    <property type="entry name" value="Cyclic phosphodiesterase"/>
    <property type="match status" value="1"/>
</dbReference>
<gene>
    <name evidence="3" type="primary">thpR</name>
    <name evidence="3" type="ORF">GE300_04810</name>
</gene>
<dbReference type="EMBL" id="WIND01000002">
    <property type="protein sequence ID" value="MSU88944.1"/>
    <property type="molecule type" value="Genomic_DNA"/>
</dbReference>
<dbReference type="PANTHER" id="PTHR35561">
    <property type="entry name" value="RNA 2',3'-CYCLIC PHOSPHODIESTERASE"/>
    <property type="match status" value="1"/>
</dbReference>
<dbReference type="GO" id="GO:0004113">
    <property type="term" value="F:2',3'-cyclic-nucleotide 3'-phosphodiesterase activity"/>
    <property type="evidence" value="ECO:0007669"/>
    <property type="project" value="InterPro"/>
</dbReference>
<dbReference type="SUPFAM" id="SSF55144">
    <property type="entry name" value="LigT-like"/>
    <property type="match status" value="1"/>
</dbReference>
<organism evidence="3 4">
    <name type="scientific">Halovulum marinum</name>
    <dbReference type="NCBI Taxonomy" id="2662447"/>
    <lineage>
        <taxon>Bacteria</taxon>
        <taxon>Pseudomonadati</taxon>
        <taxon>Pseudomonadota</taxon>
        <taxon>Alphaproteobacteria</taxon>
        <taxon>Rhodobacterales</taxon>
        <taxon>Paracoccaceae</taxon>
        <taxon>Halovulum</taxon>
    </lineage>
</organism>
<feature type="short sequence motif" description="HXTX 1" evidence="2">
    <location>
        <begin position="36"/>
        <end position="39"/>
    </location>
</feature>
<protein>
    <recommendedName>
        <fullName evidence="2">RNA 2',3'-cyclic phosphodiesterase</fullName>
        <shortName evidence="2">RNA 2',3'-CPDase</shortName>
        <ecNumber evidence="2">3.1.4.58</ecNumber>
    </recommendedName>
</protein>
<dbReference type="HAMAP" id="MF_01940">
    <property type="entry name" value="RNA_CPDase"/>
    <property type="match status" value="1"/>
</dbReference>
<dbReference type="Pfam" id="PF13563">
    <property type="entry name" value="2_5_RNA_ligase2"/>
    <property type="match status" value="1"/>
</dbReference>
<dbReference type="EC" id="3.1.4.58" evidence="2"/>
<reference evidence="3 4" key="1">
    <citation type="submission" date="2019-10" db="EMBL/GenBank/DDBJ databases">
        <title>Cognatihalovulum marinum gen. nov. sp. nov., a new member of the family Rhodobacteraceae isolated from deep seawater of the Northwest Indian Ocean.</title>
        <authorList>
            <person name="Ruan C."/>
            <person name="Wang J."/>
            <person name="Zheng X."/>
            <person name="Song L."/>
            <person name="Zhu Y."/>
            <person name="Huang Y."/>
            <person name="Lu Z."/>
            <person name="Du W."/>
            <person name="Huang L."/>
            <person name="Dai X."/>
        </authorList>
    </citation>
    <scope>NUCLEOTIDE SEQUENCE [LARGE SCALE GENOMIC DNA]</scope>
    <source>
        <strain evidence="3 4">2CG4</strain>
    </source>
</reference>
<dbReference type="NCBIfam" id="TIGR02258">
    <property type="entry name" value="2_5_ligase"/>
    <property type="match status" value="1"/>
</dbReference>
<evidence type="ECO:0000313" key="4">
    <source>
        <dbReference type="Proteomes" id="UP000474957"/>
    </source>
</evidence>
<keyword evidence="1 2" id="KW-0378">Hydrolase</keyword>
<evidence type="ECO:0000256" key="1">
    <source>
        <dbReference type="ARBA" id="ARBA00022801"/>
    </source>
</evidence>
<comment type="catalytic activity">
    <reaction evidence="2">
        <text>a 3'-end 2',3'-cyclophospho-ribonucleotide-RNA + H2O = a 3'-end 2'-phospho-ribonucleotide-RNA + H(+)</text>
        <dbReference type="Rhea" id="RHEA:11828"/>
        <dbReference type="Rhea" id="RHEA-COMP:10464"/>
        <dbReference type="Rhea" id="RHEA-COMP:17353"/>
        <dbReference type="ChEBI" id="CHEBI:15377"/>
        <dbReference type="ChEBI" id="CHEBI:15378"/>
        <dbReference type="ChEBI" id="CHEBI:83064"/>
        <dbReference type="ChEBI" id="CHEBI:173113"/>
        <dbReference type="EC" id="3.1.4.58"/>
    </reaction>
</comment>
<dbReference type="InterPro" id="IPR009097">
    <property type="entry name" value="Cyclic_Pdiesterase"/>
</dbReference>
<proteinExistence type="inferred from homology"/>